<feature type="domain" description="Peptidase S49" evidence="2">
    <location>
        <begin position="141"/>
        <end position="286"/>
    </location>
</feature>
<dbReference type="PANTHER" id="PTHR42987:SF4">
    <property type="entry name" value="PROTEASE SOHB-RELATED"/>
    <property type="match status" value="1"/>
</dbReference>
<dbReference type="SUPFAM" id="SSF52096">
    <property type="entry name" value="ClpP/crotonase"/>
    <property type="match status" value="1"/>
</dbReference>
<gene>
    <name evidence="3" type="ordered locus">Bphy_7143</name>
</gene>
<dbReference type="InterPro" id="IPR002142">
    <property type="entry name" value="Peptidase_S49"/>
</dbReference>
<dbReference type="KEGG" id="bph:Bphy_7143"/>
<sequence>MNRSLLISEFLSTPWAILPERLNAIAAVLARWDANVPASADVLASVRADAEARDARRGEAARAGNGSIAVLPFYGVSVQRTTMVEDISGSGLMSIARFTQALRAAVADDSIGGVLIDVDSPGGSVYGVQELGDEIYKARGQKLIVACANSLAASAAFWIGSSAGEFYVTPGGEAGSIGVFAAHENWAAALEKAGVEATLISAGKYKTEGNPYGPLSEEARTFMQSRVDSYYGAFTRAVARNRGTDVATVRGGMGEGRVLGASEAKAANMVDDVATFDQVLGRMAKAIGQGKTSTRAQRNAALNRSIDILNA</sequence>
<proteinExistence type="inferred from homology"/>
<dbReference type="GO" id="GO:0008233">
    <property type="term" value="F:peptidase activity"/>
    <property type="evidence" value="ECO:0007669"/>
    <property type="project" value="InterPro"/>
</dbReference>
<dbReference type="RefSeq" id="WP_012406300.1">
    <property type="nucleotide sequence ID" value="NC_010625.1"/>
</dbReference>
<dbReference type="AlphaFoldDB" id="B2JU91"/>
<dbReference type="EMBL" id="CP001045">
    <property type="protein sequence ID" value="ACC76144.1"/>
    <property type="molecule type" value="Genomic_DNA"/>
</dbReference>
<dbReference type="PANTHER" id="PTHR42987">
    <property type="entry name" value="PEPTIDASE S49"/>
    <property type="match status" value="1"/>
</dbReference>
<dbReference type="InterPro" id="IPR033855">
    <property type="entry name" value="Protein_C"/>
</dbReference>
<dbReference type="CDD" id="cd07022">
    <property type="entry name" value="S49_Sppa_36K_type"/>
    <property type="match status" value="1"/>
</dbReference>
<dbReference type="Proteomes" id="UP000001192">
    <property type="component" value="Plasmid pBPHY01"/>
</dbReference>
<dbReference type="HOGENOM" id="CLU_046540_4_1_4"/>
<dbReference type="InterPro" id="IPR029045">
    <property type="entry name" value="ClpP/crotonase-like_dom_sf"/>
</dbReference>
<geneLocation type="plasmid" evidence="3 4">
    <name>pBPHY01</name>
</geneLocation>
<accession>B2JU91</accession>
<organism evidence="3 4">
    <name type="scientific">Paraburkholderia phymatum (strain DSM 17167 / CIP 108236 / LMG 21445 / STM815)</name>
    <name type="common">Burkholderia phymatum</name>
    <dbReference type="NCBI Taxonomy" id="391038"/>
    <lineage>
        <taxon>Bacteria</taxon>
        <taxon>Pseudomonadati</taxon>
        <taxon>Pseudomonadota</taxon>
        <taxon>Betaproteobacteria</taxon>
        <taxon>Burkholderiales</taxon>
        <taxon>Burkholderiaceae</taxon>
        <taxon>Paraburkholderia</taxon>
    </lineage>
</organism>
<keyword evidence="3" id="KW-0614">Plasmid</keyword>
<dbReference type="GO" id="GO:0006508">
    <property type="term" value="P:proteolysis"/>
    <property type="evidence" value="ECO:0007669"/>
    <property type="project" value="InterPro"/>
</dbReference>
<dbReference type="Gene3D" id="3.90.226.10">
    <property type="entry name" value="2-enoyl-CoA Hydratase, Chain A, domain 1"/>
    <property type="match status" value="1"/>
</dbReference>
<dbReference type="OrthoDB" id="6999246at2"/>
<name>B2JU91_PARP8</name>
<dbReference type="Gene3D" id="6.20.330.10">
    <property type="match status" value="1"/>
</dbReference>
<keyword evidence="4" id="KW-1185">Reference proteome</keyword>
<comment type="similarity">
    <text evidence="1">Belongs to the peptidase S49 family.</text>
</comment>
<protein>
    <submittedName>
        <fullName evidence="3">Peptidase S49</fullName>
    </submittedName>
</protein>
<evidence type="ECO:0000256" key="1">
    <source>
        <dbReference type="ARBA" id="ARBA00008683"/>
    </source>
</evidence>
<evidence type="ECO:0000313" key="4">
    <source>
        <dbReference type="Proteomes" id="UP000001192"/>
    </source>
</evidence>
<reference evidence="4" key="1">
    <citation type="journal article" date="2014" name="Stand. Genomic Sci.">
        <title>Complete genome sequence of Burkholderia phymatum STM815(T), a broad host range and efficient nitrogen-fixing symbiont of Mimosa species.</title>
        <authorList>
            <person name="Moulin L."/>
            <person name="Klonowska A."/>
            <person name="Caroline B."/>
            <person name="Booth K."/>
            <person name="Vriezen J.A."/>
            <person name="Melkonian R."/>
            <person name="James E.K."/>
            <person name="Young J.P."/>
            <person name="Bena G."/>
            <person name="Hauser L."/>
            <person name="Land M."/>
            <person name="Kyrpides N."/>
            <person name="Bruce D."/>
            <person name="Chain P."/>
            <person name="Copeland A."/>
            <person name="Pitluck S."/>
            <person name="Woyke T."/>
            <person name="Lizotte-Waniewski M."/>
            <person name="Bristow J."/>
            <person name="Riley M."/>
        </authorList>
    </citation>
    <scope>NUCLEOTIDE SEQUENCE [LARGE SCALE GENOMIC DNA]</scope>
    <source>
        <strain evidence="4">DSM 17167 / CIP 108236 / LMG 21445 / STM815</strain>
        <plasmid evidence="4">Plasmid pBPHY01</plasmid>
    </source>
</reference>
<evidence type="ECO:0000313" key="3">
    <source>
        <dbReference type="EMBL" id="ACC76144.1"/>
    </source>
</evidence>
<dbReference type="Pfam" id="PF01343">
    <property type="entry name" value="Peptidase_S49"/>
    <property type="match status" value="1"/>
</dbReference>
<evidence type="ECO:0000259" key="2">
    <source>
        <dbReference type="Pfam" id="PF01343"/>
    </source>
</evidence>